<reference evidence="1" key="1">
    <citation type="submission" date="2018-05" db="EMBL/GenBank/DDBJ databases">
        <authorList>
            <person name="Lanie J.A."/>
            <person name="Ng W.-L."/>
            <person name="Kazmierczak K.M."/>
            <person name="Andrzejewski T.M."/>
            <person name="Davidsen T.M."/>
            <person name="Wayne K.J."/>
            <person name="Tettelin H."/>
            <person name="Glass J.I."/>
            <person name="Rusch D."/>
            <person name="Podicherti R."/>
            <person name="Tsui H.-C.T."/>
            <person name="Winkler M.E."/>
        </authorList>
    </citation>
    <scope>NUCLEOTIDE SEQUENCE</scope>
</reference>
<dbReference type="EMBL" id="UINC01001619">
    <property type="protein sequence ID" value="SUZ85066.1"/>
    <property type="molecule type" value="Genomic_DNA"/>
</dbReference>
<evidence type="ECO:0000313" key="1">
    <source>
        <dbReference type="EMBL" id="SUZ85066.1"/>
    </source>
</evidence>
<proteinExistence type="predicted"/>
<organism evidence="1">
    <name type="scientific">marine metagenome</name>
    <dbReference type="NCBI Taxonomy" id="408172"/>
    <lineage>
        <taxon>unclassified sequences</taxon>
        <taxon>metagenomes</taxon>
        <taxon>ecological metagenomes</taxon>
    </lineage>
</organism>
<accession>A0A381R046</accession>
<feature type="non-terminal residue" evidence="1">
    <location>
        <position position="1"/>
    </location>
</feature>
<gene>
    <name evidence="1" type="ORF">METZ01_LOCUS37920</name>
</gene>
<protein>
    <submittedName>
        <fullName evidence="1">Uncharacterized protein</fullName>
    </submittedName>
</protein>
<dbReference type="AlphaFoldDB" id="A0A381R046"/>
<sequence length="160" mass="18889">VLFKHFLTKEEAMKKYLLILSLLGILLGQQGQNNDVALSPVVTYWKTLTIEEKETFLFSYLVQVYETHTELKKDIGYGGITEWYYDNRAELVYGIFDHLNQVDIYQMVKWVDEFYAHGEYANKPFFEALEFAFRFQQAAGSTLLEKFEDLQFKKIKPKDN</sequence>
<name>A0A381R046_9ZZZZ</name>